<dbReference type="OrthoDB" id="1714508at2759"/>
<dbReference type="PANTHER" id="PTHR13464:SF0">
    <property type="entry name" value="SAP30-BINDING PROTEIN"/>
    <property type="match status" value="1"/>
</dbReference>
<gene>
    <name evidence="5" type="primary">LOC109717708</name>
    <name evidence="2" type="ORF">ACMD2_12854</name>
</gene>
<dbReference type="GO" id="GO:0006355">
    <property type="term" value="P:regulation of DNA-templated transcription"/>
    <property type="evidence" value="ECO:0007669"/>
    <property type="project" value="InterPro"/>
</dbReference>
<feature type="compositionally biased region" description="Acidic residues" evidence="1">
    <location>
        <begin position="14"/>
        <end position="26"/>
    </location>
</feature>
<feature type="compositionally biased region" description="Low complexity" evidence="1">
    <location>
        <begin position="203"/>
        <end position="217"/>
    </location>
</feature>
<proteinExistence type="predicted"/>
<sequence>MAAHTEGIRLLSMYDDEEEEDDDEEEDHQRDPKPTDADDGDDDGEPVVPEPALENPSPMVRLRSPLLADEVADRKTLASPLPPTPPLPQSQHSSPFPFTSPSPPPPPPVAGPYASAAEPLDPPRTRRGALAIVDYAHDEAAMSPEQEEGEIMSGGRVVFGAELQVAEGNIEGKSPQPESSQPLDMPEQSKSETSMAMDFTGMEPEVAQVEEAAAASADIQKDDPLSRFLPPPVTTKCSEELQQKINRFLAYKKSGKSFNADLRNRKDYRNPDFLQHAVRYQDIDQIGTCLSKDVFDPHGYDKSDYYDELETDMKRELERKEQERKKSPKVDFVAGGTQLATVAPILKTSTQVAVTGISAAISSGIPLAPVAVDAAVKDTRQSKKTKWDKVDGDVMNPALSAGHDNISAVGVHAALLTAANAGAGYTAFAQQKRKEAEEKRTGDRKFDKRS</sequence>
<organism evidence="2 3">
    <name type="scientific">Ananas comosus</name>
    <name type="common">Pineapple</name>
    <name type="synonym">Ananas ananas</name>
    <dbReference type="NCBI Taxonomy" id="4615"/>
    <lineage>
        <taxon>Eukaryota</taxon>
        <taxon>Viridiplantae</taxon>
        <taxon>Streptophyta</taxon>
        <taxon>Embryophyta</taxon>
        <taxon>Tracheophyta</taxon>
        <taxon>Spermatophyta</taxon>
        <taxon>Magnoliopsida</taxon>
        <taxon>Liliopsida</taxon>
        <taxon>Poales</taxon>
        <taxon>Bromeliaceae</taxon>
        <taxon>Bromelioideae</taxon>
        <taxon>Ananas</taxon>
    </lineage>
</organism>
<reference evidence="2 3" key="1">
    <citation type="journal article" date="2016" name="DNA Res.">
        <title>The draft genome of MD-2 pineapple using hybrid error correction of long reads.</title>
        <authorList>
            <person name="Redwan R.M."/>
            <person name="Saidin A."/>
            <person name="Kumar S.V."/>
        </authorList>
    </citation>
    <scope>NUCLEOTIDE SEQUENCE [LARGE SCALE GENOMIC DNA]</scope>
    <source>
        <strain evidence="3">cv. MD2</strain>
        <tissue evidence="2">Leaf</tissue>
    </source>
</reference>
<evidence type="ECO:0000256" key="1">
    <source>
        <dbReference type="SAM" id="MobiDB-lite"/>
    </source>
</evidence>
<feature type="compositionally biased region" description="Pro residues" evidence="1">
    <location>
        <begin position="98"/>
        <end position="110"/>
    </location>
</feature>
<dbReference type="PANTHER" id="PTHR13464">
    <property type="entry name" value="TRANSCRIPTIONAL REGULATOR PROTEIN HCNGP"/>
    <property type="match status" value="1"/>
</dbReference>
<dbReference type="Pfam" id="PF07818">
    <property type="entry name" value="HCNGP"/>
    <property type="match status" value="1"/>
</dbReference>
<evidence type="ECO:0000313" key="5">
    <source>
        <dbReference type="RefSeq" id="XP_020099173.1"/>
    </source>
</evidence>
<dbReference type="GeneID" id="109717708"/>
<dbReference type="AlphaFoldDB" id="A0A199W147"/>
<evidence type="ECO:0000313" key="2">
    <source>
        <dbReference type="EMBL" id="OAY83009.1"/>
    </source>
</evidence>
<feature type="region of interest" description="Disordered" evidence="1">
    <location>
        <begin position="168"/>
        <end position="235"/>
    </location>
</feature>
<dbReference type="STRING" id="4615.A0A199W147"/>
<feature type="compositionally biased region" description="Basic and acidic residues" evidence="1">
    <location>
        <begin position="27"/>
        <end position="36"/>
    </location>
</feature>
<protein>
    <submittedName>
        <fullName evidence="2 5">SAP30-binding protein</fullName>
    </submittedName>
</protein>
<dbReference type="Proteomes" id="UP000092600">
    <property type="component" value="Unassembled WGS sequence"/>
</dbReference>
<dbReference type="Proteomes" id="UP000515123">
    <property type="component" value="Linkage group 11"/>
</dbReference>
<evidence type="ECO:0000313" key="4">
    <source>
        <dbReference type="Proteomes" id="UP000515123"/>
    </source>
</evidence>
<dbReference type="InterPro" id="IPR012479">
    <property type="entry name" value="SAP30BP"/>
</dbReference>
<evidence type="ECO:0000313" key="3">
    <source>
        <dbReference type="Proteomes" id="UP000092600"/>
    </source>
</evidence>
<dbReference type="EMBL" id="LSRQ01000410">
    <property type="protein sequence ID" value="OAY83009.1"/>
    <property type="molecule type" value="Genomic_DNA"/>
</dbReference>
<reference evidence="5" key="2">
    <citation type="submission" date="2025-04" db="UniProtKB">
        <authorList>
            <consortium name="RefSeq"/>
        </authorList>
    </citation>
    <scope>IDENTIFICATION</scope>
    <source>
        <tissue evidence="5">Leaf</tissue>
    </source>
</reference>
<feature type="region of interest" description="Disordered" evidence="1">
    <location>
        <begin position="1"/>
        <end position="128"/>
    </location>
</feature>
<dbReference type="GO" id="GO:0005634">
    <property type="term" value="C:nucleus"/>
    <property type="evidence" value="ECO:0007669"/>
    <property type="project" value="TreeGrafter"/>
</dbReference>
<accession>A0A199W147</accession>
<keyword evidence="4" id="KW-1185">Reference proteome</keyword>
<name>A0A199W147_ANACO</name>
<dbReference type="RefSeq" id="XP_020099173.1">
    <property type="nucleotide sequence ID" value="XM_020243584.1"/>
</dbReference>